<dbReference type="eggNOG" id="COG2114">
    <property type="taxonomic scope" value="Bacteria"/>
</dbReference>
<feature type="transmembrane region" description="Helical" evidence="1">
    <location>
        <begin position="571"/>
        <end position="588"/>
    </location>
</feature>
<dbReference type="AlphaFoldDB" id="V5WHR3"/>
<accession>V5WHR3</accession>
<dbReference type="Proteomes" id="UP000018680">
    <property type="component" value="Chromosome"/>
</dbReference>
<dbReference type="STRING" id="1307761.L21SP2_1783"/>
<dbReference type="HOGENOM" id="CLU_000445_85_1_12"/>
<dbReference type="InterPro" id="IPR029787">
    <property type="entry name" value="Nucleotide_cyclase"/>
</dbReference>
<dbReference type="PANTHER" id="PTHR43081">
    <property type="entry name" value="ADENYLATE CYCLASE, TERMINAL-DIFFERENTIATION SPECIFIC-RELATED"/>
    <property type="match status" value="1"/>
</dbReference>
<dbReference type="CDD" id="cd07302">
    <property type="entry name" value="CHD"/>
    <property type="match status" value="1"/>
</dbReference>
<dbReference type="SMART" id="SM01080">
    <property type="entry name" value="CHASE2"/>
    <property type="match status" value="1"/>
</dbReference>
<dbReference type="Pfam" id="PF05226">
    <property type="entry name" value="CHASE2"/>
    <property type="match status" value="1"/>
</dbReference>
<dbReference type="GO" id="GO:0006171">
    <property type="term" value="P:cAMP biosynthetic process"/>
    <property type="evidence" value="ECO:0007669"/>
    <property type="project" value="TreeGrafter"/>
</dbReference>
<dbReference type="PROSITE" id="PS50125">
    <property type="entry name" value="GUANYLATE_CYCLASE_2"/>
    <property type="match status" value="1"/>
</dbReference>
<keyword evidence="1" id="KW-0812">Transmembrane</keyword>
<feature type="transmembrane region" description="Helical" evidence="1">
    <location>
        <begin position="538"/>
        <end position="559"/>
    </location>
</feature>
<feature type="transmembrane region" description="Helical" evidence="1">
    <location>
        <begin position="12"/>
        <end position="32"/>
    </location>
</feature>
<evidence type="ECO:0000313" key="4">
    <source>
        <dbReference type="Proteomes" id="UP000018680"/>
    </source>
</evidence>
<protein>
    <submittedName>
        <fullName evidence="3">Adenylate cyclase</fullName>
        <ecNumber evidence="3">4.6.1.1</ecNumber>
    </submittedName>
</protein>
<dbReference type="InterPro" id="IPR050697">
    <property type="entry name" value="Adenylyl/Guanylyl_Cyclase_3/4"/>
</dbReference>
<dbReference type="InterPro" id="IPR001054">
    <property type="entry name" value="A/G_cyclase"/>
</dbReference>
<proteinExistence type="predicted"/>
<feature type="domain" description="Guanylate cyclase" evidence="2">
    <location>
        <begin position="630"/>
        <end position="760"/>
    </location>
</feature>
<dbReference type="OrthoDB" id="9806704at2"/>
<dbReference type="Pfam" id="PF00211">
    <property type="entry name" value="Guanylate_cyc"/>
    <property type="match status" value="1"/>
</dbReference>
<dbReference type="SUPFAM" id="SSF55073">
    <property type="entry name" value="Nucleotide cyclase"/>
    <property type="match status" value="1"/>
</dbReference>
<dbReference type="Gene3D" id="3.30.70.1230">
    <property type="entry name" value="Nucleotide cyclase"/>
    <property type="match status" value="1"/>
</dbReference>
<keyword evidence="1" id="KW-1133">Transmembrane helix</keyword>
<dbReference type="GO" id="GO:0004016">
    <property type="term" value="F:adenylate cyclase activity"/>
    <property type="evidence" value="ECO:0007669"/>
    <property type="project" value="UniProtKB-EC"/>
</dbReference>
<dbReference type="PANTHER" id="PTHR43081:SF1">
    <property type="entry name" value="ADENYLATE CYCLASE, TERMINAL-DIFFERENTIATION SPECIFIC"/>
    <property type="match status" value="1"/>
</dbReference>
<organism evidence="3 4">
    <name type="scientific">Salinispira pacifica</name>
    <dbReference type="NCBI Taxonomy" id="1307761"/>
    <lineage>
        <taxon>Bacteria</taxon>
        <taxon>Pseudomonadati</taxon>
        <taxon>Spirochaetota</taxon>
        <taxon>Spirochaetia</taxon>
        <taxon>Spirochaetales</taxon>
        <taxon>Spirochaetaceae</taxon>
        <taxon>Salinispira</taxon>
    </lineage>
</organism>
<evidence type="ECO:0000313" key="3">
    <source>
        <dbReference type="EMBL" id="AHC15160.1"/>
    </source>
</evidence>
<keyword evidence="1" id="KW-0472">Membrane</keyword>
<sequence length="838" mass="94730">MGSAGTFKSKFLASRNFAFILAIIIVGVFLLLSPDFFFFKNLQYRVLDFHFSIRHSRVAREEQAGVTVQQANLNIHPDILILGIDNRSLADFGAWPFPRYRHADLLNTFSRIKDDSTRENSVFLDIFFIEPSSDAVDDAQLEASMEENGRVFLQTVLTGSEPPSSLAQEYRERHRLLFEEHGEITDVQGDWVNMPLFLGMEPPLKPLGKNLLGYGHANYIDDEDDRFRRQPMIARSTERIRTVQLQDFLDNHRQLLSQTDAWGNPFARIGWYDKSGNHYSQALNDSEGNLNITQEQLDQLAEKVRAQSPPREIDLDDDGESDAQEFDIGIYIDHFIPSITLALAANYLNIPLEDIRVNIGEEVILANPRVYNPENRSLENYSIQTSLAQYDEETQEVTAPAQYREMDEIRIPIDEAGQMLVNFMGQRSSAEPGGQQTFPVRPYSAYARRATGPIYDTWPRTLALENKIIMAGAFSSGLADDEKTTGVGLMYGIELHANALNTILMDKFIAPLAFWPQLALLFVTVLLVALLTGRVNTFFALALTLILIAGLFVFGQYMFEAQETLVQTVHPAFAMVFSFLSVVIYRGLTEEREKRRVQGMFGQYVSPEVVDEIVSSGEPPELGGVDKELTVFFSDIRGFTTLSEKMQPQELVNHLNIYLTAMTDTIMEYKGTLDKYVGDEIMGFWGAPVSQKNHAILACQSAVKQMQKLQELNEQWPLDRRIDIGMGINSGIMTVGNMGSRGRMNYTLMGDNVNLGARLEGINKQYFGQEWMENGKKFTGSGSKIIISEYTYGLVKDKVIARELDNIRVKGKNKPVVIYELIDIKVGLEPYIDQDDLQ</sequence>
<reference evidence="3 4" key="1">
    <citation type="journal article" date="2015" name="Stand. Genomic Sci.">
        <title>Complete genome sequence and description of Salinispira pacifica gen. nov., sp. nov., a novel spirochaete isolated form a hypersaline microbial mat.</title>
        <authorList>
            <person name="Ben Hania W."/>
            <person name="Joseph M."/>
            <person name="Schumann P."/>
            <person name="Bunk B."/>
            <person name="Fiebig A."/>
            <person name="Sproer C."/>
            <person name="Klenk H.P."/>
            <person name="Fardeau M.L."/>
            <person name="Spring S."/>
        </authorList>
    </citation>
    <scope>NUCLEOTIDE SEQUENCE [LARGE SCALE GENOMIC DNA]</scope>
    <source>
        <strain evidence="3 4">L21-RPul-D2</strain>
    </source>
</reference>
<dbReference type="EMBL" id="CP006939">
    <property type="protein sequence ID" value="AHC15160.1"/>
    <property type="molecule type" value="Genomic_DNA"/>
</dbReference>
<name>V5WHR3_9SPIO</name>
<gene>
    <name evidence="3" type="ORF">L21SP2_1783</name>
</gene>
<keyword evidence="4" id="KW-1185">Reference proteome</keyword>
<dbReference type="eggNOG" id="COG4252">
    <property type="taxonomic scope" value="Bacteria"/>
</dbReference>
<dbReference type="KEGG" id="slr:L21SP2_1783"/>
<evidence type="ECO:0000259" key="2">
    <source>
        <dbReference type="PROSITE" id="PS50125"/>
    </source>
</evidence>
<evidence type="ECO:0000256" key="1">
    <source>
        <dbReference type="SAM" id="Phobius"/>
    </source>
</evidence>
<dbReference type="GO" id="GO:0035556">
    <property type="term" value="P:intracellular signal transduction"/>
    <property type="evidence" value="ECO:0007669"/>
    <property type="project" value="InterPro"/>
</dbReference>
<dbReference type="InterPro" id="IPR007890">
    <property type="entry name" value="CHASE2"/>
</dbReference>
<dbReference type="SMART" id="SM00044">
    <property type="entry name" value="CYCc"/>
    <property type="match status" value="1"/>
</dbReference>
<feature type="transmembrane region" description="Helical" evidence="1">
    <location>
        <begin position="508"/>
        <end position="531"/>
    </location>
</feature>
<keyword evidence="3" id="KW-0456">Lyase</keyword>
<dbReference type="EC" id="4.6.1.1" evidence="3"/>
<dbReference type="PATRIC" id="fig|1307761.3.peg.1777"/>